<evidence type="ECO:0000256" key="1">
    <source>
        <dbReference type="SAM" id="MobiDB-lite"/>
    </source>
</evidence>
<dbReference type="GeneID" id="70191961"/>
<evidence type="ECO:0000256" key="2">
    <source>
        <dbReference type="SAM" id="Phobius"/>
    </source>
</evidence>
<comment type="caution">
    <text evidence="3">The sequence shown here is derived from an EMBL/GenBank/DDBJ whole genome shotgun (WGS) entry which is preliminary data.</text>
</comment>
<feature type="compositionally biased region" description="Pro residues" evidence="1">
    <location>
        <begin position="431"/>
        <end position="441"/>
    </location>
</feature>
<accession>A0A9P8YI61</accession>
<evidence type="ECO:0000313" key="4">
    <source>
        <dbReference type="Proteomes" id="UP000756346"/>
    </source>
</evidence>
<keyword evidence="2" id="KW-0812">Transmembrane</keyword>
<gene>
    <name evidence="3" type="ORF">B0I36DRAFT_427105</name>
</gene>
<sequence>MILDYVGNSGIAVERRGLASSAPYIVKHSINTTAVTGLKMAGSVRADAGSATTALPAAAAPALSDELSACTSMSMTTALIILLASIVGTALISSTATWVFFRRRYARYLPGKKQKREKEGEPPTTPGSPHWETWARGTPKEPNVPDGQPSAPAQLELAVQITAAPQSGSETDVSQSSRPESGALPLRRRPEYASGLSSTFMFPRRETGVTVTIMSDAITKKKSERRRKLQRRESPEMTTTTATMTKTKTTTDPAPEEASEAPEAPATAPQTPGMPSPAATENALDIGSTERLVLMPDEPQQPARTRPSQSRRAQRGRDRAASGSASSSQPPPQAKSAIEALRERLQASHAAAAAAAAATTSSESRTEPPVSISRAPSIPKRSSMRASTVPPPAKEATARTASPDDEPSGFPENSIHIRSRQQPFASLIQPQPQPRQPPPVLQRPQQREQSQDPERPVTRDNDEDEPQRRPSTSDTMRSLERTGSKRTPRRARKGTLVMFPKIQDGPPASIAAGLSISLPSGGVGKTDPTAPQSLEPSEQQQEQEQQQQQQQQQEGQEQEQEGLDQRGRQDDGREDAVLPPRRSYGPNWPFKPA</sequence>
<feature type="compositionally biased region" description="Polar residues" evidence="1">
    <location>
        <begin position="164"/>
        <end position="179"/>
    </location>
</feature>
<keyword evidence="2" id="KW-1133">Transmembrane helix</keyword>
<keyword evidence="4" id="KW-1185">Reference proteome</keyword>
<reference evidence="3" key="1">
    <citation type="journal article" date="2021" name="Nat. Commun.">
        <title>Genetic determinants of endophytism in the Arabidopsis root mycobiome.</title>
        <authorList>
            <person name="Mesny F."/>
            <person name="Miyauchi S."/>
            <person name="Thiergart T."/>
            <person name="Pickel B."/>
            <person name="Atanasova L."/>
            <person name="Karlsson M."/>
            <person name="Huettel B."/>
            <person name="Barry K.W."/>
            <person name="Haridas S."/>
            <person name="Chen C."/>
            <person name="Bauer D."/>
            <person name="Andreopoulos W."/>
            <person name="Pangilinan J."/>
            <person name="LaButti K."/>
            <person name="Riley R."/>
            <person name="Lipzen A."/>
            <person name="Clum A."/>
            <person name="Drula E."/>
            <person name="Henrissat B."/>
            <person name="Kohler A."/>
            <person name="Grigoriev I.V."/>
            <person name="Martin F.M."/>
            <person name="Hacquard S."/>
        </authorList>
    </citation>
    <scope>NUCLEOTIDE SEQUENCE</scope>
    <source>
        <strain evidence="3">MPI-CAGE-CH-0230</strain>
    </source>
</reference>
<name>A0A9P8YI61_9PEZI</name>
<feature type="compositionally biased region" description="Basic and acidic residues" evidence="1">
    <location>
        <begin position="563"/>
        <end position="576"/>
    </location>
</feature>
<dbReference type="Proteomes" id="UP000756346">
    <property type="component" value="Unassembled WGS sequence"/>
</dbReference>
<feature type="compositionally biased region" description="Low complexity" evidence="1">
    <location>
        <begin position="261"/>
        <end position="271"/>
    </location>
</feature>
<feature type="compositionally biased region" description="Low complexity" evidence="1">
    <location>
        <begin position="538"/>
        <end position="555"/>
    </location>
</feature>
<feature type="compositionally biased region" description="Basic and acidic residues" evidence="1">
    <location>
        <begin position="445"/>
        <end position="460"/>
    </location>
</feature>
<feature type="region of interest" description="Disordered" evidence="1">
    <location>
        <begin position="214"/>
        <end position="593"/>
    </location>
</feature>
<protein>
    <submittedName>
        <fullName evidence="3">Uncharacterized protein</fullName>
    </submittedName>
</protein>
<feature type="transmembrane region" description="Helical" evidence="2">
    <location>
        <begin position="78"/>
        <end position="101"/>
    </location>
</feature>
<feature type="compositionally biased region" description="Low complexity" evidence="1">
    <location>
        <begin position="237"/>
        <end position="253"/>
    </location>
</feature>
<dbReference type="EMBL" id="JAGTJQ010000001">
    <property type="protein sequence ID" value="KAH7040730.1"/>
    <property type="molecule type" value="Genomic_DNA"/>
</dbReference>
<feature type="compositionally biased region" description="Basic residues" evidence="1">
    <location>
        <begin position="220"/>
        <end position="230"/>
    </location>
</feature>
<organism evidence="3 4">
    <name type="scientific">Microdochium trichocladiopsis</name>
    <dbReference type="NCBI Taxonomy" id="1682393"/>
    <lineage>
        <taxon>Eukaryota</taxon>
        <taxon>Fungi</taxon>
        <taxon>Dikarya</taxon>
        <taxon>Ascomycota</taxon>
        <taxon>Pezizomycotina</taxon>
        <taxon>Sordariomycetes</taxon>
        <taxon>Xylariomycetidae</taxon>
        <taxon>Xylariales</taxon>
        <taxon>Microdochiaceae</taxon>
        <taxon>Microdochium</taxon>
    </lineage>
</organism>
<feature type="region of interest" description="Disordered" evidence="1">
    <location>
        <begin position="112"/>
        <end position="150"/>
    </location>
</feature>
<dbReference type="RefSeq" id="XP_046018785.1">
    <property type="nucleotide sequence ID" value="XM_046162415.1"/>
</dbReference>
<proteinExistence type="predicted"/>
<dbReference type="OrthoDB" id="4777891at2759"/>
<dbReference type="AlphaFoldDB" id="A0A9P8YI61"/>
<feature type="region of interest" description="Disordered" evidence="1">
    <location>
        <begin position="164"/>
        <end position="190"/>
    </location>
</feature>
<feature type="compositionally biased region" description="Basic residues" evidence="1">
    <location>
        <begin position="484"/>
        <end position="493"/>
    </location>
</feature>
<keyword evidence="2" id="KW-0472">Membrane</keyword>
<evidence type="ECO:0000313" key="3">
    <source>
        <dbReference type="EMBL" id="KAH7040730.1"/>
    </source>
</evidence>